<dbReference type="Proteomes" id="UP000549695">
    <property type="component" value="Unassembled WGS sequence"/>
</dbReference>
<gene>
    <name evidence="1" type="ORF">HDA37_000650</name>
</gene>
<sequence>MTTDDALAAAVAALAARTGGRWTGTATDLLAALAEDVRPPTASGLAMRLRRSDDALTAAGIEVRRHRRDGVRVLDVVATDRAVTR</sequence>
<comment type="caution">
    <text evidence="1">The sequence shown here is derived from an EMBL/GenBank/DDBJ whole genome shotgun (WGS) entry which is preliminary data.</text>
</comment>
<evidence type="ECO:0000313" key="2">
    <source>
        <dbReference type="Proteomes" id="UP000549695"/>
    </source>
</evidence>
<dbReference type="GeneID" id="98050470"/>
<accession>A0A852W1S7</accession>
<protein>
    <submittedName>
        <fullName evidence="1">Uncharacterized protein</fullName>
    </submittedName>
</protein>
<reference evidence="1 2" key="1">
    <citation type="submission" date="2020-07" db="EMBL/GenBank/DDBJ databases">
        <title>Sequencing the genomes of 1000 actinobacteria strains.</title>
        <authorList>
            <person name="Klenk H.-P."/>
        </authorList>
    </citation>
    <scope>NUCLEOTIDE SEQUENCE [LARGE SCALE GENOMIC DNA]</scope>
    <source>
        <strain evidence="1 2">DSM 44749</strain>
    </source>
</reference>
<dbReference type="RefSeq" id="WP_179760200.1">
    <property type="nucleotide sequence ID" value="NZ_BAAAJZ010000005.1"/>
</dbReference>
<dbReference type="EMBL" id="JACCCZ010000001">
    <property type="protein sequence ID" value="NYG00365.1"/>
    <property type="molecule type" value="Genomic_DNA"/>
</dbReference>
<name>A0A852W1S7_PSEA5</name>
<keyword evidence="2" id="KW-1185">Reference proteome</keyword>
<dbReference type="AlphaFoldDB" id="A0A852W1S7"/>
<evidence type="ECO:0000313" key="1">
    <source>
        <dbReference type="EMBL" id="NYG00365.1"/>
    </source>
</evidence>
<organism evidence="1 2">
    <name type="scientific">Pseudonocardia alni</name>
    <name type="common">Amycolata alni</name>
    <dbReference type="NCBI Taxonomy" id="33907"/>
    <lineage>
        <taxon>Bacteria</taxon>
        <taxon>Bacillati</taxon>
        <taxon>Actinomycetota</taxon>
        <taxon>Actinomycetes</taxon>
        <taxon>Pseudonocardiales</taxon>
        <taxon>Pseudonocardiaceae</taxon>
        <taxon>Pseudonocardia</taxon>
    </lineage>
</organism>
<proteinExistence type="predicted"/>